<dbReference type="InterPro" id="IPR036322">
    <property type="entry name" value="WD40_repeat_dom_sf"/>
</dbReference>
<evidence type="ECO:0000313" key="7">
    <source>
        <dbReference type="Proteomes" id="UP000037510"/>
    </source>
</evidence>
<dbReference type="Pfam" id="PF00400">
    <property type="entry name" value="WD40"/>
    <property type="match status" value="6"/>
</dbReference>
<feature type="repeat" description="WD" evidence="4">
    <location>
        <begin position="16"/>
        <end position="57"/>
    </location>
</feature>
<feature type="region of interest" description="Disordered" evidence="5">
    <location>
        <begin position="301"/>
        <end position="323"/>
    </location>
</feature>
<proteinExistence type="inferred from homology"/>
<comment type="caution">
    <text evidence="6">The sequence shown here is derived from an EMBL/GenBank/DDBJ whole genome shotgun (WGS) entry which is preliminary data.</text>
</comment>
<sequence>MDEKFSFLEPTLEKKLKGHHNGITSLFFSPDEQQLASSSLDNSILLWDLQGSRSYRFQGHDEAVMDVTFSQTGKYMASASRDKTVRLWVPTITGSTGVFKAHSQTVRSVQFGPDGSKIITASDDKIVKLWSTDKLKFISSFLGHTNWVRCARMSSDGSVIASCSDDKTTRLWNPETGECIHTFKKDQKGHGLHLAWHPSNCYIAVGTSHGNVKIYDIRTHNLVQYYRYKLDPNILDLLEGHPIFTLSGHSGAVNSVSFSPSGDLFATAGEDKLGMRIWYLCYHSTKYPVVSFVHSDDSGNHESKKITSFEEPNANSTLLNPDLNSHTERHERIVNSTSSLPGSTTHSVRQNVSVHTEWPSDEHSSYDVGHICHIPRTPPNPTTYTIPSINKSIVTDHSHKGDLFGMIKLKDNDVCYTSGSIEWVGRKRSFPINSGFKIINDSLRQGNEPLLKKVKRLDKTFTLNADTIKDCDCADVLPTVNAIVDHLNALHEAVDLVDLRLNTLEGVVERHE</sequence>
<dbReference type="PROSITE" id="PS00678">
    <property type="entry name" value="WD_REPEATS_1"/>
    <property type="match status" value="1"/>
</dbReference>
<feature type="repeat" description="WD" evidence="4">
    <location>
        <begin position="99"/>
        <end position="140"/>
    </location>
</feature>
<dbReference type="PANTHER" id="PTHR44019:SF8">
    <property type="entry name" value="POC1 CENTRIOLAR PROTEIN HOMOLOG"/>
    <property type="match status" value="1"/>
</dbReference>
<dbReference type="InterPro" id="IPR050505">
    <property type="entry name" value="WDR55/POC1"/>
</dbReference>
<keyword evidence="2" id="KW-0677">Repeat</keyword>
<evidence type="ECO:0000256" key="3">
    <source>
        <dbReference type="ARBA" id="ARBA00037984"/>
    </source>
</evidence>
<keyword evidence="1 4" id="KW-0853">WD repeat</keyword>
<name>A0A0L7LH55_OPEBR</name>
<evidence type="ECO:0000256" key="1">
    <source>
        <dbReference type="ARBA" id="ARBA00022574"/>
    </source>
</evidence>
<dbReference type="InterPro" id="IPR020472">
    <property type="entry name" value="WD40_PAC1"/>
</dbReference>
<gene>
    <name evidence="6" type="ORF">OBRU01_09057</name>
</gene>
<dbReference type="Proteomes" id="UP000037510">
    <property type="component" value="Unassembled WGS sequence"/>
</dbReference>
<dbReference type="InterPro" id="IPR019775">
    <property type="entry name" value="WD40_repeat_CS"/>
</dbReference>
<feature type="repeat" description="WD" evidence="4">
    <location>
        <begin position="57"/>
        <end position="88"/>
    </location>
</feature>
<feature type="repeat" description="WD" evidence="4">
    <location>
        <begin position="246"/>
        <end position="271"/>
    </location>
</feature>
<dbReference type="PANTHER" id="PTHR44019">
    <property type="entry name" value="WD REPEAT-CONTAINING PROTEIN 55"/>
    <property type="match status" value="1"/>
</dbReference>
<protein>
    <submittedName>
        <fullName evidence="6">Putative TUWD12</fullName>
    </submittedName>
</protein>
<organism evidence="6 7">
    <name type="scientific">Operophtera brumata</name>
    <name type="common">Winter moth</name>
    <name type="synonym">Phalaena brumata</name>
    <dbReference type="NCBI Taxonomy" id="104452"/>
    <lineage>
        <taxon>Eukaryota</taxon>
        <taxon>Metazoa</taxon>
        <taxon>Ecdysozoa</taxon>
        <taxon>Arthropoda</taxon>
        <taxon>Hexapoda</taxon>
        <taxon>Insecta</taxon>
        <taxon>Pterygota</taxon>
        <taxon>Neoptera</taxon>
        <taxon>Endopterygota</taxon>
        <taxon>Lepidoptera</taxon>
        <taxon>Glossata</taxon>
        <taxon>Ditrysia</taxon>
        <taxon>Geometroidea</taxon>
        <taxon>Geometridae</taxon>
        <taxon>Larentiinae</taxon>
        <taxon>Operophtera</taxon>
    </lineage>
</organism>
<evidence type="ECO:0000256" key="4">
    <source>
        <dbReference type="PROSITE-ProRule" id="PRU00221"/>
    </source>
</evidence>
<dbReference type="PROSITE" id="PS50294">
    <property type="entry name" value="WD_REPEATS_REGION"/>
    <property type="match status" value="5"/>
</dbReference>
<comment type="similarity">
    <text evidence="3">Belongs to the WD repeat POC1 family.</text>
</comment>
<dbReference type="SMART" id="SM00320">
    <property type="entry name" value="WD40"/>
    <property type="match status" value="6"/>
</dbReference>
<dbReference type="SUPFAM" id="SSF50978">
    <property type="entry name" value="WD40 repeat-like"/>
    <property type="match status" value="1"/>
</dbReference>
<dbReference type="EMBL" id="JTDY01001208">
    <property type="protein sequence ID" value="KOB74536.1"/>
    <property type="molecule type" value="Genomic_DNA"/>
</dbReference>
<dbReference type="InterPro" id="IPR015943">
    <property type="entry name" value="WD40/YVTN_repeat-like_dom_sf"/>
</dbReference>
<evidence type="ECO:0000313" key="6">
    <source>
        <dbReference type="EMBL" id="KOB74536.1"/>
    </source>
</evidence>
<dbReference type="AlphaFoldDB" id="A0A0L7LH55"/>
<feature type="repeat" description="WD" evidence="4">
    <location>
        <begin position="141"/>
        <end position="182"/>
    </location>
</feature>
<reference evidence="6 7" key="1">
    <citation type="journal article" date="2015" name="Genome Biol. Evol.">
        <title>The genome of winter moth (Operophtera brumata) provides a genomic perspective on sexual dimorphism and phenology.</title>
        <authorList>
            <person name="Derks M.F."/>
            <person name="Smit S."/>
            <person name="Salis L."/>
            <person name="Schijlen E."/>
            <person name="Bossers A."/>
            <person name="Mateman C."/>
            <person name="Pijl A.S."/>
            <person name="de Ridder D."/>
            <person name="Groenen M.A."/>
            <person name="Visser M.E."/>
            <person name="Megens H.J."/>
        </authorList>
    </citation>
    <scope>NUCLEOTIDE SEQUENCE [LARGE SCALE GENOMIC DNA]</scope>
    <source>
        <strain evidence="6">WM2013NL</strain>
        <tissue evidence="6">Head and thorax</tissue>
    </source>
</reference>
<evidence type="ECO:0000256" key="2">
    <source>
        <dbReference type="ARBA" id="ARBA00022737"/>
    </source>
</evidence>
<dbReference type="PRINTS" id="PR00320">
    <property type="entry name" value="GPROTEINBRPT"/>
</dbReference>
<accession>A0A0L7LH55</accession>
<dbReference type="InterPro" id="IPR001680">
    <property type="entry name" value="WD40_rpt"/>
</dbReference>
<feature type="compositionally biased region" description="Polar residues" evidence="5">
    <location>
        <begin position="313"/>
        <end position="323"/>
    </location>
</feature>
<keyword evidence="7" id="KW-1185">Reference proteome</keyword>
<dbReference type="STRING" id="104452.A0A0L7LH55"/>
<dbReference type="CDD" id="cd00200">
    <property type="entry name" value="WD40"/>
    <property type="match status" value="1"/>
</dbReference>
<dbReference type="Gene3D" id="2.130.10.10">
    <property type="entry name" value="YVTN repeat-like/Quinoprotein amine dehydrogenase"/>
    <property type="match status" value="3"/>
</dbReference>
<dbReference type="PROSITE" id="PS50082">
    <property type="entry name" value="WD_REPEATS_2"/>
    <property type="match status" value="5"/>
</dbReference>
<evidence type="ECO:0000256" key="5">
    <source>
        <dbReference type="SAM" id="MobiDB-lite"/>
    </source>
</evidence>